<dbReference type="Proteomes" id="UP000054166">
    <property type="component" value="Unassembled WGS sequence"/>
</dbReference>
<sequence length="117" mass="13032">MDAWFFLSAPCAVGQSTSSVKVLEREGCETTPELAEGLYTYAEDQAQLQHDLGSKFVAKWEVLHRDGVTEKESDWLATAVEDDELDGAETGSKEEEFYSADDNDADLSDRDPVDNEY</sequence>
<feature type="region of interest" description="Disordered" evidence="1">
    <location>
        <begin position="74"/>
        <end position="117"/>
    </location>
</feature>
<proteinExistence type="predicted"/>
<dbReference type="HOGENOM" id="CLU_2085677_0_0_1"/>
<dbReference type="EMBL" id="KN833007">
    <property type="protein sequence ID" value="KIM79775.1"/>
    <property type="molecule type" value="Genomic_DNA"/>
</dbReference>
<gene>
    <name evidence="2" type="ORF">PILCRDRAFT_9970</name>
</gene>
<reference evidence="2 3" key="1">
    <citation type="submission" date="2014-04" db="EMBL/GenBank/DDBJ databases">
        <authorList>
            <consortium name="DOE Joint Genome Institute"/>
            <person name="Kuo A."/>
            <person name="Tarkka M."/>
            <person name="Buscot F."/>
            <person name="Kohler A."/>
            <person name="Nagy L.G."/>
            <person name="Floudas D."/>
            <person name="Copeland A."/>
            <person name="Barry K.W."/>
            <person name="Cichocki N."/>
            <person name="Veneault-Fourrey C."/>
            <person name="LaButti K."/>
            <person name="Lindquist E.A."/>
            <person name="Lipzen A."/>
            <person name="Lundell T."/>
            <person name="Morin E."/>
            <person name="Murat C."/>
            <person name="Sun H."/>
            <person name="Tunlid A."/>
            <person name="Henrissat B."/>
            <person name="Grigoriev I.V."/>
            <person name="Hibbett D.S."/>
            <person name="Martin F."/>
            <person name="Nordberg H.P."/>
            <person name="Cantor M.N."/>
            <person name="Hua S.X."/>
        </authorList>
    </citation>
    <scope>NUCLEOTIDE SEQUENCE [LARGE SCALE GENOMIC DNA]</scope>
    <source>
        <strain evidence="2 3">F 1598</strain>
    </source>
</reference>
<dbReference type="AlphaFoldDB" id="A0A0C3F4Z6"/>
<keyword evidence="3" id="KW-1185">Reference proteome</keyword>
<evidence type="ECO:0000313" key="3">
    <source>
        <dbReference type="Proteomes" id="UP000054166"/>
    </source>
</evidence>
<feature type="compositionally biased region" description="Acidic residues" evidence="1">
    <location>
        <begin position="97"/>
        <end position="106"/>
    </location>
</feature>
<organism evidence="2 3">
    <name type="scientific">Piloderma croceum (strain F 1598)</name>
    <dbReference type="NCBI Taxonomy" id="765440"/>
    <lineage>
        <taxon>Eukaryota</taxon>
        <taxon>Fungi</taxon>
        <taxon>Dikarya</taxon>
        <taxon>Basidiomycota</taxon>
        <taxon>Agaricomycotina</taxon>
        <taxon>Agaricomycetes</taxon>
        <taxon>Agaricomycetidae</taxon>
        <taxon>Atheliales</taxon>
        <taxon>Atheliaceae</taxon>
        <taxon>Piloderma</taxon>
    </lineage>
</organism>
<accession>A0A0C3F4Z6</accession>
<reference evidence="3" key="2">
    <citation type="submission" date="2015-01" db="EMBL/GenBank/DDBJ databases">
        <title>Evolutionary Origins and Diversification of the Mycorrhizal Mutualists.</title>
        <authorList>
            <consortium name="DOE Joint Genome Institute"/>
            <consortium name="Mycorrhizal Genomics Consortium"/>
            <person name="Kohler A."/>
            <person name="Kuo A."/>
            <person name="Nagy L.G."/>
            <person name="Floudas D."/>
            <person name="Copeland A."/>
            <person name="Barry K.W."/>
            <person name="Cichocki N."/>
            <person name="Veneault-Fourrey C."/>
            <person name="LaButti K."/>
            <person name="Lindquist E.A."/>
            <person name="Lipzen A."/>
            <person name="Lundell T."/>
            <person name="Morin E."/>
            <person name="Murat C."/>
            <person name="Riley R."/>
            <person name="Ohm R."/>
            <person name="Sun H."/>
            <person name="Tunlid A."/>
            <person name="Henrissat B."/>
            <person name="Grigoriev I.V."/>
            <person name="Hibbett D.S."/>
            <person name="Martin F."/>
        </authorList>
    </citation>
    <scope>NUCLEOTIDE SEQUENCE [LARGE SCALE GENOMIC DNA]</scope>
    <source>
        <strain evidence="3">F 1598</strain>
    </source>
</reference>
<protein>
    <submittedName>
        <fullName evidence="2">Uncharacterized protein</fullName>
    </submittedName>
</protein>
<dbReference type="InParanoid" id="A0A0C3F4Z6"/>
<name>A0A0C3F4Z6_PILCF</name>
<evidence type="ECO:0000256" key="1">
    <source>
        <dbReference type="SAM" id="MobiDB-lite"/>
    </source>
</evidence>
<feature type="compositionally biased region" description="Basic and acidic residues" evidence="1">
    <location>
        <begin position="107"/>
        <end position="117"/>
    </location>
</feature>
<evidence type="ECO:0000313" key="2">
    <source>
        <dbReference type="EMBL" id="KIM79775.1"/>
    </source>
</evidence>